<dbReference type="Proteomes" id="UP001578633">
    <property type="component" value="Chromosome 4"/>
</dbReference>
<evidence type="ECO:0000313" key="3">
    <source>
        <dbReference type="EMBL" id="KAL1797037.1"/>
    </source>
</evidence>
<protein>
    <recommendedName>
        <fullName evidence="1">Vacuolar ATPase assembly protein VMA22</fullName>
    </recommendedName>
</protein>
<dbReference type="Pfam" id="PF21730">
    <property type="entry name" value="Vma22_CCDC115"/>
    <property type="match status" value="1"/>
</dbReference>
<proteinExistence type="predicted"/>
<dbReference type="GeneID" id="96085899"/>
<evidence type="ECO:0000256" key="2">
    <source>
        <dbReference type="SAM" id="MobiDB-lite"/>
    </source>
</evidence>
<feature type="compositionally biased region" description="Polar residues" evidence="2">
    <location>
        <begin position="107"/>
        <end position="129"/>
    </location>
</feature>
<name>A0ABR3ULD3_9PLEO</name>
<dbReference type="EMBL" id="JBHGVX010000004">
    <property type="protein sequence ID" value="KAL1797037.1"/>
    <property type="molecule type" value="Genomic_DNA"/>
</dbReference>
<reference evidence="3 4" key="1">
    <citation type="submission" date="2024-09" db="EMBL/GenBank/DDBJ databases">
        <title>T2T genomes of carrot and Alternaria dauci and their utility for understanding host-pathogen interaction during carrot leaf blight disease.</title>
        <authorList>
            <person name="Liu W."/>
            <person name="Xu S."/>
            <person name="Ou C."/>
            <person name="Liu X."/>
            <person name="Zhuang F."/>
            <person name="Deng X.W."/>
        </authorList>
    </citation>
    <scope>NUCLEOTIDE SEQUENCE [LARGE SCALE GENOMIC DNA]</scope>
    <source>
        <strain evidence="3 4">A2016</strain>
    </source>
</reference>
<evidence type="ECO:0000313" key="4">
    <source>
        <dbReference type="Proteomes" id="UP001578633"/>
    </source>
</evidence>
<dbReference type="InterPro" id="IPR040357">
    <property type="entry name" value="Vma22/CCDC115"/>
</dbReference>
<organism evidence="3 4">
    <name type="scientific">Alternaria dauci</name>
    <dbReference type="NCBI Taxonomy" id="48095"/>
    <lineage>
        <taxon>Eukaryota</taxon>
        <taxon>Fungi</taxon>
        <taxon>Dikarya</taxon>
        <taxon>Ascomycota</taxon>
        <taxon>Pezizomycotina</taxon>
        <taxon>Dothideomycetes</taxon>
        <taxon>Pleosporomycetidae</taxon>
        <taxon>Pleosporales</taxon>
        <taxon>Pleosporineae</taxon>
        <taxon>Pleosporaceae</taxon>
        <taxon>Alternaria</taxon>
        <taxon>Alternaria sect. Porri</taxon>
    </lineage>
</organism>
<feature type="compositionally biased region" description="Basic and acidic residues" evidence="2">
    <location>
        <begin position="156"/>
        <end position="172"/>
    </location>
</feature>
<dbReference type="PANTHER" id="PTHR31996">
    <property type="entry name" value="COILED-COIL DOMAIN-CONTAINING PROTEIN 115"/>
    <property type="match status" value="1"/>
</dbReference>
<dbReference type="RefSeq" id="XP_069307621.1">
    <property type="nucleotide sequence ID" value="XM_069451797.1"/>
</dbReference>
<feature type="region of interest" description="Disordered" evidence="2">
    <location>
        <begin position="106"/>
        <end position="174"/>
    </location>
</feature>
<comment type="caution">
    <text evidence="3">The sequence shown here is derived from an EMBL/GenBank/DDBJ whole genome shotgun (WGS) entry which is preliminary data.</text>
</comment>
<evidence type="ECO:0000256" key="1">
    <source>
        <dbReference type="ARBA" id="ARBA00093634"/>
    </source>
</evidence>
<gene>
    <name evidence="3" type="ORF">ACET3X_005577</name>
</gene>
<keyword evidence="4" id="KW-1185">Reference proteome</keyword>
<accession>A0ABR3ULD3</accession>
<dbReference type="PANTHER" id="PTHR31996:SF2">
    <property type="entry name" value="COILED-COIL DOMAIN-CONTAINING PROTEIN 115"/>
    <property type="match status" value="1"/>
</dbReference>
<sequence>MADVQEMPMDRAEVAARRDKDGLLDLLDEKLEHYLHTLHEYQEVMQQLSKELSSGYMSLAQANFHNSSSAIRYGQDCYDERMQALRKVHIAEHGCAKIDRPHFSIYSPFTTTQDPDSENPTNPSEQASEAQGPDLPKPKEDDADSTPDADSQPPQDSKKAKEQTKSTEKPADPLRWFGILVPPALRTAQSTFISAVEGPIPQLATILKDLRTQEIEIGRIRKQIKKI</sequence>